<dbReference type="Proteomes" id="UP001633002">
    <property type="component" value="Unassembled WGS sequence"/>
</dbReference>
<keyword evidence="3" id="KW-1185">Reference proteome</keyword>
<dbReference type="AlphaFoldDB" id="A0ABD3GQH9"/>
<accession>A0ABD3GQH9</accession>
<dbReference type="InterPro" id="IPR000477">
    <property type="entry name" value="RT_dom"/>
</dbReference>
<evidence type="ECO:0000259" key="1">
    <source>
        <dbReference type="Pfam" id="PF00078"/>
    </source>
</evidence>
<dbReference type="EMBL" id="JBJQOH010000007">
    <property type="protein sequence ID" value="KAL3681480.1"/>
    <property type="molecule type" value="Genomic_DNA"/>
</dbReference>
<dbReference type="PANTHER" id="PTHR33116:SF86">
    <property type="entry name" value="REVERSE TRANSCRIPTASE DOMAIN-CONTAINING PROTEIN"/>
    <property type="match status" value="1"/>
</dbReference>
<reference evidence="2 3" key="1">
    <citation type="submission" date="2024-09" db="EMBL/GenBank/DDBJ databases">
        <title>Chromosome-scale assembly of Riccia sorocarpa.</title>
        <authorList>
            <person name="Paukszto L."/>
        </authorList>
    </citation>
    <scope>NUCLEOTIDE SEQUENCE [LARGE SCALE GENOMIC DNA]</scope>
    <source>
        <strain evidence="2">LP-2024</strain>
        <tissue evidence="2">Aerial parts of the thallus</tissue>
    </source>
</reference>
<organism evidence="2 3">
    <name type="scientific">Riccia sorocarpa</name>
    <dbReference type="NCBI Taxonomy" id="122646"/>
    <lineage>
        <taxon>Eukaryota</taxon>
        <taxon>Viridiplantae</taxon>
        <taxon>Streptophyta</taxon>
        <taxon>Embryophyta</taxon>
        <taxon>Marchantiophyta</taxon>
        <taxon>Marchantiopsida</taxon>
        <taxon>Marchantiidae</taxon>
        <taxon>Marchantiales</taxon>
        <taxon>Ricciaceae</taxon>
        <taxon>Riccia</taxon>
    </lineage>
</organism>
<evidence type="ECO:0000313" key="3">
    <source>
        <dbReference type="Proteomes" id="UP001633002"/>
    </source>
</evidence>
<dbReference type="Pfam" id="PF00078">
    <property type="entry name" value="RVT_1"/>
    <property type="match status" value="1"/>
</dbReference>
<sequence>MEAAGFDDEFVKLTKGLVEGSTLTIHVNGKFPEDIQIERGVKQGCPLTPLLFGLSSQPELIELLQQQEVEGNLQGIKISESKSSLCNLFADDTWVFVKGTHEQFQQLHATIKVYEDISGSRLNVEKSTIIPIAMETLPGWLQNTWCYVAREGEPIRYLGFPTGRKLTEDDIANFILGKVEKMLGNWTYRLLIFKGRIVVLKHILQSIPNHILACVTLTPKSYQKLERLCRKFTLGKFYFGNDKIPLFAWDELQFGRKDGGLGIPTFKLQSEAMRLGQILRMLSDAKKGWMVALGKLLQTTVSMENWPRAMRFWATEEILLARCPTRIAGARTSSGLLTSWTKAAKHLELEKTDMTITGDTNVEVYLTVKTSTKWRNYSYLTENLPCHIPAARTLIDATDVAFKGEDLGKILPFVLLLQSLWMERNTVTYAHHQTYIPIKSTVLDVQNTLRALQQKSEAESRTHKQLQKTFENLGTIIERIAGISDDTGSS</sequence>
<comment type="caution">
    <text evidence="2">The sequence shown here is derived from an EMBL/GenBank/DDBJ whole genome shotgun (WGS) entry which is preliminary data.</text>
</comment>
<gene>
    <name evidence="2" type="ORF">R1sor_024436</name>
</gene>
<proteinExistence type="predicted"/>
<evidence type="ECO:0000313" key="2">
    <source>
        <dbReference type="EMBL" id="KAL3681480.1"/>
    </source>
</evidence>
<feature type="domain" description="Reverse transcriptase" evidence="1">
    <location>
        <begin position="23"/>
        <end position="161"/>
    </location>
</feature>
<protein>
    <recommendedName>
        <fullName evidence="1">Reverse transcriptase domain-containing protein</fullName>
    </recommendedName>
</protein>
<dbReference type="PANTHER" id="PTHR33116">
    <property type="entry name" value="REVERSE TRANSCRIPTASE ZINC-BINDING DOMAIN-CONTAINING PROTEIN-RELATED-RELATED"/>
    <property type="match status" value="1"/>
</dbReference>
<name>A0ABD3GQH9_9MARC</name>